<feature type="domain" description="Leucine-rich repeat-containing N-terminal plant-type" evidence="9">
    <location>
        <begin position="32"/>
        <end position="63"/>
    </location>
</feature>
<dbReference type="AlphaFoldDB" id="A0A8D9GSB8"/>
<evidence type="ECO:0000256" key="2">
    <source>
        <dbReference type="ARBA" id="ARBA00022692"/>
    </source>
</evidence>
<evidence type="ECO:0000256" key="4">
    <source>
        <dbReference type="ARBA" id="ARBA00022737"/>
    </source>
</evidence>
<dbReference type="InterPro" id="IPR032675">
    <property type="entry name" value="LRR_dom_sf"/>
</dbReference>
<dbReference type="Pfam" id="PF08263">
    <property type="entry name" value="LRRNT_2"/>
    <property type="match status" value="1"/>
</dbReference>
<dbReference type="Gene3D" id="3.80.10.10">
    <property type="entry name" value="Ribonuclease Inhibitor"/>
    <property type="match status" value="1"/>
</dbReference>
<organism evidence="10 11">
    <name type="scientific">Brassica campestris</name>
    <name type="common">Field mustard</name>
    <dbReference type="NCBI Taxonomy" id="3711"/>
    <lineage>
        <taxon>Eukaryota</taxon>
        <taxon>Viridiplantae</taxon>
        <taxon>Streptophyta</taxon>
        <taxon>Embryophyta</taxon>
        <taxon>Tracheophyta</taxon>
        <taxon>Spermatophyta</taxon>
        <taxon>Magnoliopsida</taxon>
        <taxon>eudicotyledons</taxon>
        <taxon>Gunneridae</taxon>
        <taxon>Pentapetalae</taxon>
        <taxon>rosids</taxon>
        <taxon>malvids</taxon>
        <taxon>Brassicales</taxon>
        <taxon>Brassicaceae</taxon>
        <taxon>Brassiceae</taxon>
        <taxon>Brassica</taxon>
    </lineage>
</organism>
<sequence>MGSNLCSLALLVLGLVFFVSCDGFSSNEDSRFKKAIYEDPLLVMSNWNDPYSDPCAWTGITCSKDHVIIKINISASSIKGFLAPELCQITYLQELYGFISL</sequence>
<name>A0A8D9GSB8_BRACM</name>
<comment type="subcellular location">
    <subcellularLocation>
        <location evidence="7">Endomembrane system</location>
        <topology evidence="7">Single-pass type I membrane protein</topology>
    </subcellularLocation>
</comment>
<evidence type="ECO:0000313" key="10">
    <source>
        <dbReference type="EMBL" id="CAG7885902.1"/>
    </source>
</evidence>
<evidence type="ECO:0000259" key="9">
    <source>
        <dbReference type="Pfam" id="PF08263"/>
    </source>
</evidence>
<dbReference type="InterPro" id="IPR013210">
    <property type="entry name" value="LRR_N_plant-typ"/>
</dbReference>
<protein>
    <recommendedName>
        <fullName evidence="9">Leucine-rich repeat-containing N-terminal plant-type domain-containing protein</fullName>
    </recommendedName>
</protein>
<accession>A0A8D9GSB8</accession>
<evidence type="ECO:0000256" key="5">
    <source>
        <dbReference type="ARBA" id="ARBA00022989"/>
    </source>
</evidence>
<evidence type="ECO:0000313" key="11">
    <source>
        <dbReference type="Proteomes" id="UP000694005"/>
    </source>
</evidence>
<feature type="non-terminal residue" evidence="10">
    <location>
        <position position="101"/>
    </location>
</feature>
<keyword evidence="4" id="KW-0677">Repeat</keyword>
<keyword evidence="3 8" id="KW-0732">Signal</keyword>
<dbReference type="PANTHER" id="PTHR46084:SF19">
    <property type="entry name" value="PROTEIN KINASE DOMAIN-CONTAINING PROTEIN"/>
    <property type="match status" value="1"/>
</dbReference>
<evidence type="ECO:0000256" key="6">
    <source>
        <dbReference type="ARBA" id="ARBA00023136"/>
    </source>
</evidence>
<dbReference type="Gramene" id="A03p72450.2_BraZ1">
    <property type="protein sequence ID" value="A03p72450.2_BraZ1.CDS"/>
    <property type="gene ID" value="A03g72450.2_BraZ1"/>
</dbReference>
<dbReference type="EMBL" id="LS974619">
    <property type="protein sequence ID" value="CAG7885902.1"/>
    <property type="molecule type" value="Genomic_DNA"/>
</dbReference>
<dbReference type="Proteomes" id="UP000694005">
    <property type="component" value="Chromosome A03"/>
</dbReference>
<keyword evidence="6" id="KW-0472">Membrane</keyword>
<keyword evidence="1" id="KW-0433">Leucine-rich repeat</keyword>
<keyword evidence="5" id="KW-1133">Transmembrane helix</keyword>
<proteinExistence type="predicted"/>
<evidence type="ECO:0000256" key="1">
    <source>
        <dbReference type="ARBA" id="ARBA00022614"/>
    </source>
</evidence>
<gene>
    <name evidence="10" type="ORF">BRAPAZ1V2_A03P72450.2</name>
</gene>
<reference evidence="10 11" key="1">
    <citation type="submission" date="2021-07" db="EMBL/GenBank/DDBJ databases">
        <authorList>
            <consortium name="Genoscope - CEA"/>
            <person name="William W."/>
        </authorList>
    </citation>
    <scope>NUCLEOTIDE SEQUENCE [LARGE SCALE GENOMIC DNA]</scope>
</reference>
<keyword evidence="2" id="KW-0812">Transmembrane</keyword>
<evidence type="ECO:0000256" key="7">
    <source>
        <dbReference type="ARBA" id="ARBA00046288"/>
    </source>
</evidence>
<evidence type="ECO:0000256" key="3">
    <source>
        <dbReference type="ARBA" id="ARBA00022729"/>
    </source>
</evidence>
<dbReference type="GO" id="GO:0012505">
    <property type="term" value="C:endomembrane system"/>
    <property type="evidence" value="ECO:0007669"/>
    <property type="project" value="UniProtKB-SubCell"/>
</dbReference>
<feature type="signal peptide" evidence="8">
    <location>
        <begin position="1"/>
        <end position="23"/>
    </location>
</feature>
<dbReference type="SUPFAM" id="SSF52058">
    <property type="entry name" value="L domain-like"/>
    <property type="match status" value="1"/>
</dbReference>
<dbReference type="PANTHER" id="PTHR46084">
    <property type="entry name" value="PROTEIN MALE DISCOVERER 2"/>
    <property type="match status" value="1"/>
</dbReference>
<evidence type="ECO:0000256" key="8">
    <source>
        <dbReference type="SAM" id="SignalP"/>
    </source>
</evidence>
<feature type="chain" id="PRO_5034549678" description="Leucine-rich repeat-containing N-terminal plant-type domain-containing protein" evidence="8">
    <location>
        <begin position="24"/>
        <end position="101"/>
    </location>
</feature>